<evidence type="ECO:0000313" key="6">
    <source>
        <dbReference type="EMBL" id="TCS87246.1"/>
    </source>
</evidence>
<dbReference type="InterPro" id="IPR000537">
    <property type="entry name" value="UbiA_prenyltransferase"/>
</dbReference>
<gene>
    <name evidence="6" type="ORF">EDD80_10559</name>
</gene>
<dbReference type="RefSeq" id="WP_132129044.1">
    <property type="nucleotide sequence ID" value="NZ_CP042432.1"/>
</dbReference>
<evidence type="ECO:0000256" key="4">
    <source>
        <dbReference type="ARBA" id="ARBA00023136"/>
    </source>
</evidence>
<protein>
    <submittedName>
        <fullName evidence="6">1,4-dihydroxy-2-naphthoate octaprenyltransferase</fullName>
    </submittedName>
</protein>
<feature type="transmembrane region" description="Helical" evidence="5">
    <location>
        <begin position="154"/>
        <end position="175"/>
    </location>
</feature>
<comment type="caution">
    <text evidence="6">The sequence shown here is derived from an EMBL/GenBank/DDBJ whole genome shotgun (WGS) entry which is preliminary data.</text>
</comment>
<evidence type="ECO:0000313" key="7">
    <source>
        <dbReference type="Proteomes" id="UP000295807"/>
    </source>
</evidence>
<feature type="transmembrane region" description="Helical" evidence="5">
    <location>
        <begin position="79"/>
        <end position="106"/>
    </location>
</feature>
<feature type="transmembrane region" description="Helical" evidence="5">
    <location>
        <begin position="127"/>
        <end position="148"/>
    </location>
</feature>
<evidence type="ECO:0000256" key="3">
    <source>
        <dbReference type="ARBA" id="ARBA00022989"/>
    </source>
</evidence>
<proteinExistence type="predicted"/>
<evidence type="ECO:0000256" key="2">
    <source>
        <dbReference type="ARBA" id="ARBA00022692"/>
    </source>
</evidence>
<dbReference type="GO" id="GO:0016020">
    <property type="term" value="C:membrane"/>
    <property type="evidence" value="ECO:0007669"/>
    <property type="project" value="UniProtKB-SubCell"/>
</dbReference>
<keyword evidence="7" id="KW-1185">Reference proteome</keyword>
<feature type="transmembrane region" description="Helical" evidence="5">
    <location>
        <begin position="259"/>
        <end position="283"/>
    </location>
</feature>
<name>A0A4V2UTQ6_9SPHI</name>
<dbReference type="Pfam" id="PF01040">
    <property type="entry name" value="UbiA"/>
    <property type="match status" value="1"/>
</dbReference>
<sequence length="288" mass="33450">MIRKSTFLLLRVPFSFFLMPVYFFALSQVPEIDYSRALLVFVILHFFLYPASNGYNSYMDRDTGSIGLLKNPPPAHKELFYLSLFLDGAAVVLSLFLGTVFTLCILANIAASRAYSYRGIRLKKLPLTGFFTVIIFQGAVTYFMVFIGSSVSRVILFPWEGMLISSLLFGSLYPLTQIYQHGQDLEDDVKTISYKLGYMGTFVFSALMYLLAETLLFFYFENRAQSGQFWLLQLFFLPVMLYFLYWWRKVWRERKNASYRYAMQMNAIAATCTNIGFLVLYYLNHWVA</sequence>
<keyword evidence="2 5" id="KW-0812">Transmembrane</keyword>
<dbReference type="GO" id="GO:0016765">
    <property type="term" value="F:transferase activity, transferring alkyl or aryl (other than methyl) groups"/>
    <property type="evidence" value="ECO:0007669"/>
    <property type="project" value="InterPro"/>
</dbReference>
<keyword evidence="6" id="KW-0808">Transferase</keyword>
<evidence type="ECO:0000256" key="1">
    <source>
        <dbReference type="ARBA" id="ARBA00004141"/>
    </source>
</evidence>
<keyword evidence="3 5" id="KW-1133">Transmembrane helix</keyword>
<keyword evidence="4 5" id="KW-0472">Membrane</keyword>
<dbReference type="EMBL" id="SMAD01000005">
    <property type="protein sequence ID" value="TCS87246.1"/>
    <property type="molecule type" value="Genomic_DNA"/>
</dbReference>
<feature type="transmembrane region" description="Helical" evidence="5">
    <location>
        <begin position="196"/>
        <end position="218"/>
    </location>
</feature>
<accession>A0A4V2UTQ6</accession>
<comment type="subcellular location">
    <subcellularLocation>
        <location evidence="1">Membrane</location>
        <topology evidence="1">Multi-pass membrane protein</topology>
    </subcellularLocation>
</comment>
<feature type="transmembrane region" description="Helical" evidence="5">
    <location>
        <begin position="6"/>
        <end position="25"/>
    </location>
</feature>
<feature type="transmembrane region" description="Helical" evidence="5">
    <location>
        <begin position="37"/>
        <end position="59"/>
    </location>
</feature>
<dbReference type="OrthoDB" id="665023at2"/>
<dbReference type="AlphaFoldDB" id="A0A4V2UTQ6"/>
<evidence type="ECO:0000256" key="5">
    <source>
        <dbReference type="SAM" id="Phobius"/>
    </source>
</evidence>
<feature type="transmembrane region" description="Helical" evidence="5">
    <location>
        <begin position="230"/>
        <end position="247"/>
    </location>
</feature>
<organism evidence="6 7">
    <name type="scientific">Anseongella ginsenosidimutans</name>
    <dbReference type="NCBI Taxonomy" id="496056"/>
    <lineage>
        <taxon>Bacteria</taxon>
        <taxon>Pseudomonadati</taxon>
        <taxon>Bacteroidota</taxon>
        <taxon>Sphingobacteriia</taxon>
        <taxon>Sphingobacteriales</taxon>
        <taxon>Sphingobacteriaceae</taxon>
        <taxon>Anseongella</taxon>
    </lineage>
</organism>
<dbReference type="Proteomes" id="UP000295807">
    <property type="component" value="Unassembled WGS sequence"/>
</dbReference>
<reference evidence="6 7" key="1">
    <citation type="submission" date="2019-03" db="EMBL/GenBank/DDBJ databases">
        <title>Genomic Encyclopedia of Type Strains, Phase IV (KMG-IV): sequencing the most valuable type-strain genomes for metagenomic binning, comparative biology and taxonomic classification.</title>
        <authorList>
            <person name="Goeker M."/>
        </authorList>
    </citation>
    <scope>NUCLEOTIDE SEQUENCE [LARGE SCALE GENOMIC DNA]</scope>
    <source>
        <strain evidence="6 7">DSM 21100</strain>
    </source>
</reference>